<evidence type="ECO:0000313" key="1">
    <source>
        <dbReference type="EMBL" id="KAH3705004.1"/>
    </source>
</evidence>
<reference evidence="1" key="1">
    <citation type="journal article" date="2019" name="bioRxiv">
        <title>The Genome of the Zebra Mussel, Dreissena polymorpha: A Resource for Invasive Species Research.</title>
        <authorList>
            <person name="McCartney M.A."/>
            <person name="Auch B."/>
            <person name="Kono T."/>
            <person name="Mallez S."/>
            <person name="Zhang Y."/>
            <person name="Obille A."/>
            <person name="Becker A."/>
            <person name="Abrahante J.E."/>
            <person name="Garbe J."/>
            <person name="Badalamenti J.P."/>
            <person name="Herman A."/>
            <person name="Mangelson H."/>
            <person name="Liachko I."/>
            <person name="Sullivan S."/>
            <person name="Sone E.D."/>
            <person name="Koren S."/>
            <person name="Silverstein K.A.T."/>
            <person name="Beckman K.B."/>
            <person name="Gohl D.M."/>
        </authorList>
    </citation>
    <scope>NUCLEOTIDE SEQUENCE</scope>
    <source>
        <strain evidence="1">Duluth1</strain>
        <tissue evidence="1">Whole animal</tissue>
    </source>
</reference>
<comment type="caution">
    <text evidence="1">The sequence shown here is derived from an EMBL/GenBank/DDBJ whole genome shotgun (WGS) entry which is preliminary data.</text>
</comment>
<dbReference type="EMBL" id="JAIWYP010000015">
    <property type="protein sequence ID" value="KAH3705004.1"/>
    <property type="molecule type" value="Genomic_DNA"/>
</dbReference>
<sequence length="55" mass="6327">MRHQPLYGIANQKMYIHTTPVAMCLKSLQQTVTFKTVMMSLIVFRLLRAAVKIGF</sequence>
<evidence type="ECO:0000313" key="2">
    <source>
        <dbReference type="Proteomes" id="UP000828390"/>
    </source>
</evidence>
<proteinExistence type="predicted"/>
<keyword evidence="2" id="KW-1185">Reference proteome</keyword>
<gene>
    <name evidence="1" type="ORF">DPMN_080067</name>
</gene>
<name>A0A9D4BQN1_DREPO</name>
<reference evidence="1" key="2">
    <citation type="submission" date="2020-11" db="EMBL/GenBank/DDBJ databases">
        <authorList>
            <person name="McCartney M.A."/>
            <person name="Auch B."/>
            <person name="Kono T."/>
            <person name="Mallez S."/>
            <person name="Becker A."/>
            <person name="Gohl D.M."/>
            <person name="Silverstein K.A.T."/>
            <person name="Koren S."/>
            <person name="Bechman K.B."/>
            <person name="Herman A."/>
            <person name="Abrahante J.E."/>
            <person name="Garbe J."/>
        </authorList>
    </citation>
    <scope>NUCLEOTIDE SEQUENCE</scope>
    <source>
        <strain evidence="1">Duluth1</strain>
        <tissue evidence="1">Whole animal</tissue>
    </source>
</reference>
<dbReference type="Proteomes" id="UP000828390">
    <property type="component" value="Unassembled WGS sequence"/>
</dbReference>
<organism evidence="1 2">
    <name type="scientific">Dreissena polymorpha</name>
    <name type="common">Zebra mussel</name>
    <name type="synonym">Mytilus polymorpha</name>
    <dbReference type="NCBI Taxonomy" id="45954"/>
    <lineage>
        <taxon>Eukaryota</taxon>
        <taxon>Metazoa</taxon>
        <taxon>Spiralia</taxon>
        <taxon>Lophotrochozoa</taxon>
        <taxon>Mollusca</taxon>
        <taxon>Bivalvia</taxon>
        <taxon>Autobranchia</taxon>
        <taxon>Heteroconchia</taxon>
        <taxon>Euheterodonta</taxon>
        <taxon>Imparidentia</taxon>
        <taxon>Neoheterodontei</taxon>
        <taxon>Myida</taxon>
        <taxon>Dreissenoidea</taxon>
        <taxon>Dreissenidae</taxon>
        <taxon>Dreissena</taxon>
    </lineage>
</organism>
<accession>A0A9D4BQN1</accession>
<dbReference type="AlphaFoldDB" id="A0A9D4BQN1"/>
<protein>
    <submittedName>
        <fullName evidence="1">Uncharacterized protein</fullName>
    </submittedName>
</protein>